<accession>A0A382SW03</accession>
<feature type="region of interest" description="Disordered" evidence="1">
    <location>
        <begin position="75"/>
        <end position="101"/>
    </location>
</feature>
<evidence type="ECO:0000256" key="1">
    <source>
        <dbReference type="SAM" id="MobiDB-lite"/>
    </source>
</evidence>
<reference evidence="2" key="1">
    <citation type="submission" date="2018-05" db="EMBL/GenBank/DDBJ databases">
        <authorList>
            <person name="Lanie J.A."/>
            <person name="Ng W.-L."/>
            <person name="Kazmierczak K.M."/>
            <person name="Andrzejewski T.M."/>
            <person name="Davidsen T.M."/>
            <person name="Wayne K.J."/>
            <person name="Tettelin H."/>
            <person name="Glass J.I."/>
            <person name="Rusch D."/>
            <person name="Podicherti R."/>
            <person name="Tsui H.-C.T."/>
            <person name="Winkler M.E."/>
        </authorList>
    </citation>
    <scope>NUCLEOTIDE SEQUENCE</scope>
</reference>
<organism evidence="2">
    <name type="scientific">marine metagenome</name>
    <dbReference type="NCBI Taxonomy" id="408172"/>
    <lineage>
        <taxon>unclassified sequences</taxon>
        <taxon>metagenomes</taxon>
        <taxon>ecological metagenomes</taxon>
    </lineage>
</organism>
<gene>
    <name evidence="2" type="ORF">METZ01_LOCUS366984</name>
</gene>
<proteinExistence type="predicted"/>
<feature type="non-terminal residue" evidence="2">
    <location>
        <position position="101"/>
    </location>
</feature>
<dbReference type="EMBL" id="UINC01132056">
    <property type="protein sequence ID" value="SVD14130.1"/>
    <property type="molecule type" value="Genomic_DNA"/>
</dbReference>
<dbReference type="AlphaFoldDB" id="A0A382SW03"/>
<name>A0A382SW03_9ZZZZ</name>
<evidence type="ECO:0000313" key="2">
    <source>
        <dbReference type="EMBL" id="SVD14130.1"/>
    </source>
</evidence>
<protein>
    <submittedName>
        <fullName evidence="2">Uncharacterized protein</fullName>
    </submittedName>
</protein>
<sequence length="101" mass="10516">MMISPTRTASEKGNSMEAVASEFKYSTSAAEMVEASNSSVNIKSAACFIIHPSTKKSGHILLPANIDANCLPPDTVGGGQSLHSSPRRRMSGASPVVPLVT</sequence>